<dbReference type="EMBL" id="CAMPGE010020681">
    <property type="protein sequence ID" value="CAI2378900.1"/>
    <property type="molecule type" value="Genomic_DNA"/>
</dbReference>
<dbReference type="Gene3D" id="1.10.472.10">
    <property type="entry name" value="Cyclin-like"/>
    <property type="match status" value="1"/>
</dbReference>
<reference evidence="1" key="1">
    <citation type="submission" date="2023-07" db="EMBL/GenBank/DDBJ databases">
        <authorList>
            <consortium name="AG Swart"/>
            <person name="Singh M."/>
            <person name="Singh A."/>
            <person name="Seah K."/>
            <person name="Emmerich C."/>
        </authorList>
    </citation>
    <scope>NUCLEOTIDE SEQUENCE</scope>
    <source>
        <strain evidence="1">DP1</strain>
    </source>
</reference>
<dbReference type="PANTHER" id="PTHR15615:SF108">
    <property type="entry name" value="PROTEIN CNPPD1"/>
    <property type="match status" value="1"/>
</dbReference>
<organism evidence="1 2">
    <name type="scientific">Euplotes crassus</name>
    <dbReference type="NCBI Taxonomy" id="5936"/>
    <lineage>
        <taxon>Eukaryota</taxon>
        <taxon>Sar</taxon>
        <taxon>Alveolata</taxon>
        <taxon>Ciliophora</taxon>
        <taxon>Intramacronucleata</taxon>
        <taxon>Spirotrichea</taxon>
        <taxon>Hypotrichia</taxon>
        <taxon>Euplotida</taxon>
        <taxon>Euplotidae</taxon>
        <taxon>Moneuplotes</taxon>
    </lineage>
</organism>
<dbReference type="AlphaFoldDB" id="A0AAD1XTQ5"/>
<sequence length="180" mass="20807">MSSRPTTSQLIFYGVTEFLNNKMKAHNAKYRFVSNPKTAFTGTLPVEVAPSRYIKGLVKNFETSPGVIVVMLIYIERLLEKMELQYRQVGGTDPILFTSFNAHRIILTTFLVAQKYSEDRNYRLASIAKVGGIEKEELIFLENEFLDFMDFNLHIHEEEFNRYVESAIVFSRQLCSNTQT</sequence>
<protein>
    <recommendedName>
        <fullName evidence="3">Cyclin</fullName>
    </recommendedName>
</protein>
<dbReference type="Proteomes" id="UP001295684">
    <property type="component" value="Unassembled WGS sequence"/>
</dbReference>
<dbReference type="GO" id="GO:0019901">
    <property type="term" value="F:protein kinase binding"/>
    <property type="evidence" value="ECO:0007669"/>
    <property type="project" value="InterPro"/>
</dbReference>
<proteinExistence type="predicted"/>
<dbReference type="SUPFAM" id="SSF47954">
    <property type="entry name" value="Cyclin-like"/>
    <property type="match status" value="1"/>
</dbReference>
<evidence type="ECO:0000313" key="1">
    <source>
        <dbReference type="EMBL" id="CAI2378900.1"/>
    </source>
</evidence>
<accession>A0AAD1XTQ5</accession>
<dbReference type="InterPro" id="IPR013922">
    <property type="entry name" value="Cyclin_PHO80-like"/>
</dbReference>
<keyword evidence="2" id="KW-1185">Reference proteome</keyword>
<comment type="caution">
    <text evidence="1">The sequence shown here is derived from an EMBL/GenBank/DDBJ whole genome shotgun (WGS) entry which is preliminary data.</text>
</comment>
<evidence type="ECO:0008006" key="3">
    <source>
        <dbReference type="Google" id="ProtNLM"/>
    </source>
</evidence>
<gene>
    <name evidence="1" type="ORF">ECRASSUSDP1_LOCUS20300</name>
</gene>
<dbReference type="Pfam" id="PF08613">
    <property type="entry name" value="Cyclin"/>
    <property type="match status" value="1"/>
</dbReference>
<dbReference type="PANTHER" id="PTHR15615">
    <property type="match status" value="1"/>
</dbReference>
<name>A0AAD1XTQ5_EUPCR</name>
<dbReference type="InterPro" id="IPR036915">
    <property type="entry name" value="Cyclin-like_sf"/>
</dbReference>
<evidence type="ECO:0000313" key="2">
    <source>
        <dbReference type="Proteomes" id="UP001295684"/>
    </source>
</evidence>